<reference evidence="9 10" key="1">
    <citation type="journal article" date="2022" name="Environ. Microbiol. Rep.">
        <title>Eco-phylogenetic analyses reveal divergent evolution of vitamin B12 metabolism in the marine bacterial family 'Psychromonadaceae'.</title>
        <authorList>
            <person name="Jin X."/>
            <person name="Yang Y."/>
            <person name="Cao H."/>
            <person name="Gao B."/>
            <person name="Zhao Z."/>
        </authorList>
    </citation>
    <scope>NUCLEOTIDE SEQUENCE [LARGE SCALE GENOMIC DNA]</scope>
    <source>
        <strain evidence="9 10">MKS20</strain>
    </source>
</reference>
<evidence type="ECO:0000313" key="10">
    <source>
        <dbReference type="Proteomes" id="UP001201273"/>
    </source>
</evidence>
<evidence type="ECO:0000256" key="3">
    <source>
        <dbReference type="ARBA" id="ARBA00022763"/>
    </source>
</evidence>
<dbReference type="HAMAP" id="MF_00149">
    <property type="entry name" value="DNA_mis_repair"/>
    <property type="match status" value="1"/>
</dbReference>
<dbReference type="SMART" id="SM01340">
    <property type="entry name" value="DNA_mis_repair"/>
    <property type="match status" value="1"/>
</dbReference>
<organism evidence="9 10">
    <name type="scientific">Motilimonas cestriensis</name>
    <dbReference type="NCBI Taxonomy" id="2742685"/>
    <lineage>
        <taxon>Bacteria</taxon>
        <taxon>Pseudomonadati</taxon>
        <taxon>Pseudomonadota</taxon>
        <taxon>Gammaproteobacteria</taxon>
        <taxon>Alteromonadales</taxon>
        <taxon>Alteromonadales genera incertae sedis</taxon>
        <taxon>Motilimonas</taxon>
    </lineage>
</organism>
<evidence type="ECO:0000256" key="6">
    <source>
        <dbReference type="SAM" id="MobiDB-lite"/>
    </source>
</evidence>
<keyword evidence="9" id="KW-0378">Hydrolase</keyword>
<keyword evidence="3 5" id="KW-0227">DNA damage</keyword>
<dbReference type="Gene3D" id="3.30.1540.20">
    <property type="entry name" value="MutL, C-terminal domain, dimerisation subdomain"/>
    <property type="match status" value="1"/>
</dbReference>
<feature type="compositionally biased region" description="Polar residues" evidence="6">
    <location>
        <begin position="390"/>
        <end position="404"/>
    </location>
</feature>
<name>A0ABS8W835_9GAMM</name>
<keyword evidence="9" id="KW-0540">Nuclease</keyword>
<keyword evidence="4 5" id="KW-0234">DNA repair</keyword>
<dbReference type="CDD" id="cd16926">
    <property type="entry name" value="HATPase_MutL-MLH-PMS-like"/>
    <property type="match status" value="1"/>
</dbReference>
<evidence type="ECO:0000313" key="9">
    <source>
        <dbReference type="EMBL" id="MCE2595164.1"/>
    </source>
</evidence>
<evidence type="ECO:0000259" key="8">
    <source>
        <dbReference type="SMART" id="SM01340"/>
    </source>
</evidence>
<dbReference type="NCBIfam" id="NF000948">
    <property type="entry name" value="PRK00095.1-1"/>
    <property type="match status" value="1"/>
</dbReference>
<dbReference type="EMBL" id="JAIMJA010000008">
    <property type="protein sequence ID" value="MCE2595164.1"/>
    <property type="molecule type" value="Genomic_DNA"/>
</dbReference>
<dbReference type="PANTHER" id="PTHR10073:SF12">
    <property type="entry name" value="DNA MISMATCH REPAIR PROTEIN MLH1"/>
    <property type="match status" value="1"/>
</dbReference>
<gene>
    <name evidence="5 9" type="primary">mutL</name>
    <name evidence="9" type="ORF">K6Y31_10085</name>
</gene>
<proteinExistence type="inferred from homology"/>
<dbReference type="Gene3D" id="3.30.565.10">
    <property type="entry name" value="Histidine kinase-like ATPase, C-terminal domain"/>
    <property type="match status" value="1"/>
</dbReference>
<feature type="domain" description="DNA mismatch repair protein S5" evidence="8">
    <location>
        <begin position="212"/>
        <end position="330"/>
    </location>
</feature>
<dbReference type="SUPFAM" id="SSF54211">
    <property type="entry name" value="Ribosomal protein S5 domain 2-like"/>
    <property type="match status" value="1"/>
</dbReference>
<keyword evidence="9" id="KW-0255">Endonuclease</keyword>
<evidence type="ECO:0000256" key="2">
    <source>
        <dbReference type="ARBA" id="ARBA00021975"/>
    </source>
</evidence>
<evidence type="ECO:0000256" key="1">
    <source>
        <dbReference type="ARBA" id="ARBA00006082"/>
    </source>
</evidence>
<feature type="domain" description="MutL C-terminal dimerisation" evidence="7">
    <location>
        <begin position="442"/>
        <end position="584"/>
    </location>
</feature>
<dbReference type="InterPro" id="IPR036890">
    <property type="entry name" value="HATPase_C_sf"/>
</dbReference>
<evidence type="ECO:0000259" key="7">
    <source>
        <dbReference type="SMART" id="SM00853"/>
    </source>
</evidence>
<dbReference type="InterPro" id="IPR038973">
    <property type="entry name" value="MutL/Mlh/Pms-like"/>
</dbReference>
<dbReference type="Gene3D" id="3.30.1370.100">
    <property type="entry name" value="MutL, C-terminal domain, regulatory subdomain"/>
    <property type="match status" value="1"/>
</dbReference>
<dbReference type="InterPro" id="IPR014762">
    <property type="entry name" value="DNA_mismatch_repair_CS"/>
</dbReference>
<dbReference type="SUPFAM" id="SSF118116">
    <property type="entry name" value="DNA mismatch repair protein MutL"/>
    <property type="match status" value="1"/>
</dbReference>
<dbReference type="InterPro" id="IPR037198">
    <property type="entry name" value="MutL_C_sf"/>
</dbReference>
<dbReference type="Pfam" id="PF08676">
    <property type="entry name" value="MutL_C"/>
    <property type="match status" value="1"/>
</dbReference>
<dbReference type="GO" id="GO:0004519">
    <property type="term" value="F:endonuclease activity"/>
    <property type="evidence" value="ECO:0007669"/>
    <property type="project" value="UniProtKB-KW"/>
</dbReference>
<protein>
    <recommendedName>
        <fullName evidence="2 5">DNA mismatch repair protein MutL</fullName>
    </recommendedName>
</protein>
<dbReference type="InterPro" id="IPR014790">
    <property type="entry name" value="MutL_C"/>
</dbReference>
<dbReference type="PROSITE" id="PS00058">
    <property type="entry name" value="DNA_MISMATCH_REPAIR_1"/>
    <property type="match status" value="1"/>
</dbReference>
<dbReference type="InterPro" id="IPR020568">
    <property type="entry name" value="Ribosomal_Su5_D2-typ_SF"/>
</dbReference>
<dbReference type="InterPro" id="IPR013507">
    <property type="entry name" value="DNA_mismatch_S5_2-like"/>
</dbReference>
<keyword evidence="10" id="KW-1185">Reference proteome</keyword>
<dbReference type="Gene3D" id="3.30.230.10">
    <property type="match status" value="1"/>
</dbReference>
<dbReference type="InterPro" id="IPR014721">
    <property type="entry name" value="Ribsml_uS5_D2-typ_fold_subgr"/>
</dbReference>
<evidence type="ECO:0000256" key="5">
    <source>
        <dbReference type="HAMAP-Rule" id="MF_00149"/>
    </source>
</evidence>
<dbReference type="Pfam" id="PF13589">
    <property type="entry name" value="HATPase_c_3"/>
    <property type="match status" value="1"/>
</dbReference>
<dbReference type="SUPFAM" id="SSF55874">
    <property type="entry name" value="ATPase domain of HSP90 chaperone/DNA topoisomerase II/histidine kinase"/>
    <property type="match status" value="1"/>
</dbReference>
<comment type="function">
    <text evidence="5">This protein is involved in the repair of mismatches in DNA. It is required for dam-dependent methyl-directed DNA mismatch repair. May act as a 'molecular matchmaker', a protein that promotes the formation of a stable complex between two or more DNA-binding proteins in an ATP-dependent manner without itself being part of a final effector complex.</text>
</comment>
<dbReference type="RefSeq" id="WP_233052657.1">
    <property type="nucleotide sequence ID" value="NZ_JAIMJA010000008.1"/>
</dbReference>
<dbReference type="InterPro" id="IPR020667">
    <property type="entry name" value="DNA_mismatch_repair_MutL"/>
</dbReference>
<feature type="region of interest" description="Disordered" evidence="6">
    <location>
        <begin position="336"/>
        <end position="404"/>
    </location>
</feature>
<dbReference type="InterPro" id="IPR002099">
    <property type="entry name" value="MutL/Mlh/PMS"/>
</dbReference>
<evidence type="ECO:0000256" key="4">
    <source>
        <dbReference type="ARBA" id="ARBA00023204"/>
    </source>
</evidence>
<dbReference type="Proteomes" id="UP001201273">
    <property type="component" value="Unassembled WGS sequence"/>
</dbReference>
<dbReference type="SMART" id="SM00853">
    <property type="entry name" value="MutL_C"/>
    <property type="match status" value="1"/>
</dbReference>
<accession>A0ABS8W835</accession>
<sequence length="624" mass="68917">MPIQILPPRLANQIAAGEVVERPASVVKELVENSLDAGASKIEIELEKGGTKLIRIRDNGCGVAKEELQLALSRHATSKVTSLDDLEAIISLGFRGEALASISSVSRLTFSSCTAEQNEGWQACTEGRDMAVKVQPVAHPVGTSVEVADLFFNTPARRRFLRSEKTEFGHIEELVKRLALSHFEVHFSLKHNGKVVKNFRPALTLAQQEKRVAAICSNQFMQHALAIKAQHGDLALSGWIIEPQGARAQNDVQYCYVNGRMMRDKLINHAIRQAYADKLPSHLFAGFIIYIQVDPAEVDVNVHPAKHEVRFHQGRLVHDFILQTLNDALLNHEPREASEEDFIQSGRSHFSAPESADSAAVSESHSQYIASPRSEPFRASSAANHESHTVPRSQATHGYRPSASTTNALKESVWTQAPPQLATASASSYEPLPLTEGSMGTPLSLIEERFLLLQGNKLQLLSLVKACQLVTYHQLLSYFQQGPVSQPLLLPVSVCVGAELLDVAKFHQESLNKLGLQLKTQGNDTIIVCQVPPQMRNVPQSEIVVGLLQQFAPEIKTLTGAQIEACCWWLAGRISQHKRSFDWLSAQQLMQQLQQQLGDTLADHSDTLLRHVDLATTIKSFDVE</sequence>
<dbReference type="CDD" id="cd03482">
    <property type="entry name" value="MutL_Trans_MutL"/>
    <property type="match status" value="1"/>
</dbReference>
<comment type="similarity">
    <text evidence="1 5">Belongs to the DNA mismatch repair MutL/HexB family.</text>
</comment>
<dbReference type="Pfam" id="PF01119">
    <property type="entry name" value="DNA_mis_repair"/>
    <property type="match status" value="1"/>
</dbReference>
<dbReference type="InterPro" id="IPR042121">
    <property type="entry name" value="MutL_C_regsub"/>
</dbReference>
<dbReference type="NCBIfam" id="TIGR00585">
    <property type="entry name" value="mutl"/>
    <property type="match status" value="1"/>
</dbReference>
<dbReference type="PANTHER" id="PTHR10073">
    <property type="entry name" value="DNA MISMATCH REPAIR PROTEIN MLH, PMS, MUTL"/>
    <property type="match status" value="1"/>
</dbReference>
<dbReference type="InterPro" id="IPR042120">
    <property type="entry name" value="MutL_C_dimsub"/>
</dbReference>
<comment type="caution">
    <text evidence="9">The sequence shown here is derived from an EMBL/GenBank/DDBJ whole genome shotgun (WGS) entry which is preliminary data.</text>
</comment>